<dbReference type="EMBL" id="JACKXE010000001">
    <property type="protein sequence ID" value="MBB6628938.1"/>
    <property type="molecule type" value="Genomic_DNA"/>
</dbReference>
<dbReference type="PANTHER" id="PTHR34473">
    <property type="entry name" value="UPF0699 TRANSMEMBRANE PROTEIN YDBS"/>
    <property type="match status" value="1"/>
</dbReference>
<evidence type="ECO:0000259" key="2">
    <source>
        <dbReference type="Pfam" id="PF03703"/>
    </source>
</evidence>
<dbReference type="PIRSF" id="PIRSF026631">
    <property type="entry name" value="UCP026631"/>
    <property type="match status" value="1"/>
</dbReference>
<reference evidence="3 4" key="1">
    <citation type="submission" date="2020-08" db="EMBL/GenBank/DDBJ databases">
        <authorList>
            <person name="Seo M.-J."/>
        </authorList>
    </citation>
    <scope>NUCLEOTIDE SEQUENCE [LARGE SCALE GENOMIC DNA]</scope>
    <source>
        <strain evidence="3 4">KIGAM211</strain>
    </source>
</reference>
<dbReference type="AlphaFoldDB" id="A0A7X0RIG6"/>
<evidence type="ECO:0000313" key="4">
    <source>
        <dbReference type="Proteomes" id="UP000523955"/>
    </source>
</evidence>
<evidence type="ECO:0000313" key="3">
    <source>
        <dbReference type="EMBL" id="MBB6628938.1"/>
    </source>
</evidence>
<dbReference type="Pfam" id="PF03703">
    <property type="entry name" value="bPH_2"/>
    <property type="match status" value="2"/>
</dbReference>
<feature type="transmembrane region" description="Helical" evidence="1">
    <location>
        <begin position="237"/>
        <end position="262"/>
    </location>
</feature>
<feature type="transmembrane region" description="Helical" evidence="1">
    <location>
        <begin position="29"/>
        <end position="46"/>
    </location>
</feature>
<proteinExistence type="predicted"/>
<keyword evidence="1" id="KW-0812">Transmembrane</keyword>
<feature type="transmembrane region" description="Helical" evidence="1">
    <location>
        <begin position="395"/>
        <end position="413"/>
    </location>
</feature>
<feature type="domain" description="YdbS-like PH" evidence="2">
    <location>
        <begin position="69"/>
        <end position="149"/>
    </location>
</feature>
<dbReference type="InterPro" id="IPR014529">
    <property type="entry name" value="UCP026631"/>
</dbReference>
<dbReference type="PANTHER" id="PTHR34473:SF2">
    <property type="entry name" value="UPF0699 TRANSMEMBRANE PROTEIN YDBT"/>
    <property type="match status" value="1"/>
</dbReference>
<protein>
    <submittedName>
        <fullName evidence="3">PH domain-containing protein</fullName>
    </submittedName>
</protein>
<organism evidence="3 4">
    <name type="scientific">Nocardioides luti</name>
    <dbReference type="NCBI Taxonomy" id="2761101"/>
    <lineage>
        <taxon>Bacteria</taxon>
        <taxon>Bacillati</taxon>
        <taxon>Actinomycetota</taxon>
        <taxon>Actinomycetes</taxon>
        <taxon>Propionibacteriales</taxon>
        <taxon>Nocardioidaceae</taxon>
        <taxon>Nocardioides</taxon>
    </lineage>
</organism>
<keyword evidence="4" id="KW-1185">Reference proteome</keyword>
<dbReference type="InterPro" id="IPR005182">
    <property type="entry name" value="YdbS-like_PH"/>
</dbReference>
<keyword evidence="1" id="KW-0472">Membrane</keyword>
<accession>A0A7X0RIG6</accession>
<comment type="caution">
    <text evidence="3">The sequence shown here is derived from an EMBL/GenBank/DDBJ whole genome shotgun (WGS) entry which is preliminary data.</text>
</comment>
<dbReference type="Proteomes" id="UP000523955">
    <property type="component" value="Unassembled WGS sequence"/>
</dbReference>
<dbReference type="RefSeq" id="WP_185253946.1">
    <property type="nucleotide sequence ID" value="NZ_JACKXE010000001.1"/>
</dbReference>
<feature type="transmembrane region" description="Helical" evidence="1">
    <location>
        <begin position="192"/>
        <end position="217"/>
    </location>
</feature>
<sequence length="504" mass="53061">MSVPTELARDDHWQRLDPRMLLVHPVRELIRFLPVLVGVFVAGTASGGGSDWWHLAGVGVPVGLGLLRYLTTSFRIAGGRVELRRGLLNRHVLSTPLDRVRTVDLTSSPIHRLLGLTTVRVGTGTSSTDGDDRLDLDGLPLDRARSLREGLLGAATPAPTGGATPDTGTAGLAPVTPAERVVVRLDPSWLRFAPLTSSGLVIAAAAIGATSQVVQALGGWESVDVSGIVDGTSALPLWVALPLGLVTFVVVVSLFSVGGYLVTSWGFTLSHAAGAWHLRRGLLTTRETSLDDERVGGISIGEPLGLRTAGGARLTAIVTGLDRKQQGSSLLVPPAPYDVVAGVARTVLGVAGPVDAELTGHGPQARTRRFVRALVPALAVVVAVLLLVVLRDWPWWLLVPALVLPVAALALAADRARGLGHALVDGYVVSRSGSLDRRRRALATDDVIGWNFRATWFQRRAGLTTLVATTAGGDQRVAVLDIPEDAAVRLAETALPHLVGQFTA</sequence>
<feature type="transmembrane region" description="Helical" evidence="1">
    <location>
        <begin position="52"/>
        <end position="70"/>
    </location>
</feature>
<evidence type="ECO:0000256" key="1">
    <source>
        <dbReference type="SAM" id="Phobius"/>
    </source>
</evidence>
<feature type="transmembrane region" description="Helical" evidence="1">
    <location>
        <begin position="370"/>
        <end position="389"/>
    </location>
</feature>
<keyword evidence="1" id="KW-1133">Transmembrane helix</keyword>
<name>A0A7X0RIG6_9ACTN</name>
<feature type="domain" description="YdbS-like PH" evidence="2">
    <location>
        <begin position="425"/>
        <end position="488"/>
    </location>
</feature>
<gene>
    <name evidence="3" type="ORF">H5V45_16555</name>
</gene>